<sequence>MSRVYPCFDERSRFVTTALVFQGGSLWRSQRVLAVGKCSHYHQESTTGSSANGDSPGNEMQFIQPSLDSRHVPRRLFFETTEMHCPRDEHQRESFLSVFWQTDTKNEGETAAKREILVSRRLR</sequence>
<dbReference type="EMBL" id="JACSDY010000001">
    <property type="protein sequence ID" value="KAF7438942.1"/>
    <property type="molecule type" value="Genomic_DNA"/>
</dbReference>
<protein>
    <submittedName>
        <fullName evidence="2">Uncharacterized protein</fullName>
    </submittedName>
</protein>
<reference evidence="2" key="1">
    <citation type="journal article" date="2020" name="G3 (Bethesda)">
        <title>High-Quality Assemblies for Three Invasive Social Wasps from the &lt;i&gt;Vespula&lt;/i&gt; Genus.</title>
        <authorList>
            <person name="Harrop T.W.R."/>
            <person name="Guhlin J."/>
            <person name="McLaughlin G.M."/>
            <person name="Permina E."/>
            <person name="Stockwell P."/>
            <person name="Gilligan J."/>
            <person name="Le Lec M.F."/>
            <person name="Gruber M.A.M."/>
            <person name="Quinn O."/>
            <person name="Lovegrove M."/>
            <person name="Duncan E.J."/>
            <person name="Remnant E.J."/>
            <person name="Van Eeckhoven J."/>
            <person name="Graham B."/>
            <person name="Knapp R.A."/>
            <person name="Langford K.W."/>
            <person name="Kronenberg Z."/>
            <person name="Press M.O."/>
            <person name="Eacker S.M."/>
            <person name="Wilson-Rankin E.E."/>
            <person name="Purcell J."/>
            <person name="Lester P.J."/>
            <person name="Dearden P.K."/>
        </authorList>
    </citation>
    <scope>NUCLEOTIDE SEQUENCE</scope>
    <source>
        <strain evidence="2">Volc-1</strain>
    </source>
</reference>
<dbReference type="Proteomes" id="UP000600918">
    <property type="component" value="Unassembled WGS sequence"/>
</dbReference>
<dbReference type="AlphaFoldDB" id="A0A834PFX9"/>
<proteinExistence type="predicted"/>
<evidence type="ECO:0000313" key="3">
    <source>
        <dbReference type="Proteomes" id="UP000600918"/>
    </source>
</evidence>
<accession>A0A834PFX9</accession>
<organism evidence="2 3">
    <name type="scientific">Vespula pensylvanica</name>
    <name type="common">Western yellow jacket</name>
    <name type="synonym">Wasp</name>
    <dbReference type="NCBI Taxonomy" id="30213"/>
    <lineage>
        <taxon>Eukaryota</taxon>
        <taxon>Metazoa</taxon>
        <taxon>Ecdysozoa</taxon>
        <taxon>Arthropoda</taxon>
        <taxon>Hexapoda</taxon>
        <taxon>Insecta</taxon>
        <taxon>Pterygota</taxon>
        <taxon>Neoptera</taxon>
        <taxon>Endopterygota</taxon>
        <taxon>Hymenoptera</taxon>
        <taxon>Apocrita</taxon>
        <taxon>Aculeata</taxon>
        <taxon>Vespoidea</taxon>
        <taxon>Vespidae</taxon>
        <taxon>Vespinae</taxon>
        <taxon>Vespula</taxon>
    </lineage>
</organism>
<evidence type="ECO:0000256" key="1">
    <source>
        <dbReference type="SAM" id="MobiDB-lite"/>
    </source>
</evidence>
<feature type="region of interest" description="Disordered" evidence="1">
    <location>
        <begin position="43"/>
        <end position="65"/>
    </location>
</feature>
<keyword evidence="3" id="KW-1185">Reference proteome</keyword>
<gene>
    <name evidence="2" type="ORF">H0235_001333</name>
</gene>
<name>A0A834PFX9_VESPE</name>
<evidence type="ECO:0000313" key="2">
    <source>
        <dbReference type="EMBL" id="KAF7438942.1"/>
    </source>
</evidence>
<feature type="compositionally biased region" description="Polar residues" evidence="1">
    <location>
        <begin position="44"/>
        <end position="55"/>
    </location>
</feature>
<comment type="caution">
    <text evidence="2">The sequence shown here is derived from an EMBL/GenBank/DDBJ whole genome shotgun (WGS) entry which is preliminary data.</text>
</comment>